<protein>
    <submittedName>
        <fullName evidence="2">Uncharacterized protein</fullName>
    </submittedName>
</protein>
<dbReference type="AlphaFoldDB" id="A0A409XKT0"/>
<gene>
    <name evidence="2" type="ORF">CVT25_004150</name>
</gene>
<comment type="caution">
    <text evidence="2">The sequence shown here is derived from an EMBL/GenBank/DDBJ whole genome shotgun (WGS) entry which is preliminary data.</text>
</comment>
<feature type="compositionally biased region" description="Polar residues" evidence="1">
    <location>
        <begin position="32"/>
        <end position="63"/>
    </location>
</feature>
<keyword evidence="3" id="KW-1185">Reference proteome</keyword>
<evidence type="ECO:0000313" key="3">
    <source>
        <dbReference type="Proteomes" id="UP000283269"/>
    </source>
</evidence>
<dbReference type="EMBL" id="NHYD01001360">
    <property type="protein sequence ID" value="PPQ91383.1"/>
    <property type="molecule type" value="Genomic_DNA"/>
</dbReference>
<name>A0A409XKT0_PSICY</name>
<accession>A0A409XKT0</accession>
<feature type="region of interest" description="Disordered" evidence="1">
    <location>
        <begin position="1"/>
        <end position="63"/>
    </location>
</feature>
<sequence>MCSPIIDEPCEELRATQPWSNSNSERGAPLATSKTAQQNSAPNVAPTSTVSSEFTQFSVDLGN</sequence>
<evidence type="ECO:0000313" key="2">
    <source>
        <dbReference type="EMBL" id="PPQ91383.1"/>
    </source>
</evidence>
<organism evidence="2 3">
    <name type="scientific">Psilocybe cyanescens</name>
    <dbReference type="NCBI Taxonomy" id="93625"/>
    <lineage>
        <taxon>Eukaryota</taxon>
        <taxon>Fungi</taxon>
        <taxon>Dikarya</taxon>
        <taxon>Basidiomycota</taxon>
        <taxon>Agaricomycotina</taxon>
        <taxon>Agaricomycetes</taxon>
        <taxon>Agaricomycetidae</taxon>
        <taxon>Agaricales</taxon>
        <taxon>Agaricineae</taxon>
        <taxon>Strophariaceae</taxon>
        <taxon>Psilocybe</taxon>
    </lineage>
</organism>
<proteinExistence type="predicted"/>
<evidence type="ECO:0000256" key="1">
    <source>
        <dbReference type="SAM" id="MobiDB-lite"/>
    </source>
</evidence>
<dbReference type="Proteomes" id="UP000283269">
    <property type="component" value="Unassembled WGS sequence"/>
</dbReference>
<reference evidence="2 3" key="1">
    <citation type="journal article" date="2018" name="Evol. Lett.">
        <title>Horizontal gene cluster transfer increased hallucinogenic mushroom diversity.</title>
        <authorList>
            <person name="Reynolds H.T."/>
            <person name="Vijayakumar V."/>
            <person name="Gluck-Thaler E."/>
            <person name="Korotkin H.B."/>
            <person name="Matheny P.B."/>
            <person name="Slot J.C."/>
        </authorList>
    </citation>
    <scope>NUCLEOTIDE SEQUENCE [LARGE SCALE GENOMIC DNA]</scope>
    <source>
        <strain evidence="2 3">2631</strain>
    </source>
</reference>
<dbReference type="InParanoid" id="A0A409XKT0"/>